<dbReference type="AlphaFoldDB" id="L0EH35"/>
<sequence>MEFSYFTNRLDGMYRKFQEDFALNSHTSAVYECGGLEYQFCLTPEGVWVTVVDQNGLVVIRLCKRVYDWEKV</sequence>
<evidence type="ECO:0000313" key="2">
    <source>
        <dbReference type="Proteomes" id="UP000010795"/>
    </source>
</evidence>
<dbReference type="HOGENOM" id="CLU_2720978_0_0_9"/>
<dbReference type="RefSeq" id="WP_015255740.1">
    <property type="nucleotide sequence ID" value="NC_019897.1"/>
</dbReference>
<evidence type="ECO:0000313" key="1">
    <source>
        <dbReference type="EMBL" id="AGA59001.1"/>
    </source>
</evidence>
<dbReference type="Proteomes" id="UP000010795">
    <property type="component" value="Chromosome"/>
</dbReference>
<name>L0EH35_THECK</name>
<accession>L0EH35</accession>
<keyword evidence="2" id="KW-1185">Reference proteome</keyword>
<reference evidence="2" key="1">
    <citation type="submission" date="2012-01" db="EMBL/GenBank/DDBJ databases">
        <title>Complete sequence of chromosome of Thermobacillus composti KWC4.</title>
        <authorList>
            <person name="Lucas S."/>
            <person name="Han J."/>
            <person name="Lapidus A."/>
            <person name="Cheng J.-F."/>
            <person name="Goodwin L."/>
            <person name="Pitluck S."/>
            <person name="Peters L."/>
            <person name="Ovchinnikova G."/>
            <person name="Teshima H."/>
            <person name="Detter J.C."/>
            <person name="Han C."/>
            <person name="Tapia R."/>
            <person name="Land M."/>
            <person name="Hauser L."/>
            <person name="Kyrpides N."/>
            <person name="Ivanova N."/>
            <person name="Pagani I."/>
            <person name="Anderson I."/>
            <person name="Woyke T."/>
        </authorList>
    </citation>
    <scope>NUCLEOTIDE SEQUENCE [LARGE SCALE GENOMIC DNA]</scope>
    <source>
        <strain evidence="2">DSM 18247 / JCM 13945 / KWC4</strain>
    </source>
</reference>
<proteinExistence type="predicted"/>
<organism evidence="1 2">
    <name type="scientific">Thermobacillus composti (strain DSM 18247 / JCM 13945 / KWC4)</name>
    <dbReference type="NCBI Taxonomy" id="717605"/>
    <lineage>
        <taxon>Bacteria</taxon>
        <taxon>Bacillati</taxon>
        <taxon>Bacillota</taxon>
        <taxon>Bacilli</taxon>
        <taxon>Bacillales</taxon>
        <taxon>Paenibacillaceae</taxon>
        <taxon>Thermobacillus</taxon>
    </lineage>
</organism>
<dbReference type="KEGG" id="tco:Theco_2935"/>
<dbReference type="EMBL" id="CP003255">
    <property type="protein sequence ID" value="AGA59001.1"/>
    <property type="molecule type" value="Genomic_DNA"/>
</dbReference>
<gene>
    <name evidence="1" type="ordered locus">Theco_2935</name>
</gene>
<protein>
    <submittedName>
        <fullName evidence="1">Uncharacterized protein</fullName>
    </submittedName>
</protein>